<evidence type="ECO:0000256" key="1">
    <source>
        <dbReference type="SAM" id="Phobius"/>
    </source>
</evidence>
<keyword evidence="1" id="KW-0472">Membrane</keyword>
<evidence type="ECO:0000313" key="3">
    <source>
        <dbReference type="Proteomes" id="UP000215145"/>
    </source>
</evidence>
<dbReference type="RefSeq" id="WP_089526089.1">
    <property type="nucleotide sequence ID" value="NZ_NMUQ01000003.1"/>
</dbReference>
<evidence type="ECO:0000313" key="2">
    <source>
        <dbReference type="EMBL" id="OXM13383.1"/>
    </source>
</evidence>
<name>A0A229NU22_9BACL</name>
<feature type="transmembrane region" description="Helical" evidence="1">
    <location>
        <begin position="7"/>
        <end position="26"/>
    </location>
</feature>
<keyword evidence="3" id="KW-1185">Reference proteome</keyword>
<organism evidence="2 3">
    <name type="scientific">Paenibacillus herberti</name>
    <dbReference type="NCBI Taxonomy" id="1619309"/>
    <lineage>
        <taxon>Bacteria</taxon>
        <taxon>Bacillati</taxon>
        <taxon>Bacillota</taxon>
        <taxon>Bacilli</taxon>
        <taxon>Bacillales</taxon>
        <taxon>Paenibacillaceae</taxon>
        <taxon>Paenibacillus</taxon>
    </lineage>
</organism>
<keyword evidence="1" id="KW-0812">Transmembrane</keyword>
<dbReference type="Proteomes" id="UP000215145">
    <property type="component" value="Unassembled WGS sequence"/>
</dbReference>
<proteinExistence type="predicted"/>
<sequence length="121" mass="14075">MKRRKIGLTFVGLAFIFLIIPAGLYINNIGWNNLKLIYELNKNERSILQMETEGEYLTKATNQAEILKEKMKSLGWTFVGQEGSGYFFEKKGQESIITAKQIWNRHYVVYKVKDNIVDLSH</sequence>
<protein>
    <submittedName>
        <fullName evidence="2">Uncharacterized protein</fullName>
    </submittedName>
</protein>
<accession>A0A229NU22</accession>
<dbReference type="AlphaFoldDB" id="A0A229NU22"/>
<comment type="caution">
    <text evidence="2">The sequence shown here is derived from an EMBL/GenBank/DDBJ whole genome shotgun (WGS) entry which is preliminary data.</text>
</comment>
<keyword evidence="1" id="KW-1133">Transmembrane helix</keyword>
<dbReference type="EMBL" id="NMUQ01000003">
    <property type="protein sequence ID" value="OXM13383.1"/>
    <property type="molecule type" value="Genomic_DNA"/>
</dbReference>
<gene>
    <name evidence="2" type="ORF">CGZ75_20180</name>
</gene>
<reference evidence="2 3" key="1">
    <citation type="submission" date="2017-07" db="EMBL/GenBank/DDBJ databases">
        <title>Paenibacillus herberti R33 genome sequencing and assembly.</title>
        <authorList>
            <person name="Su W."/>
        </authorList>
    </citation>
    <scope>NUCLEOTIDE SEQUENCE [LARGE SCALE GENOMIC DNA]</scope>
    <source>
        <strain evidence="2 3">R33</strain>
    </source>
</reference>
<dbReference type="OrthoDB" id="6194834at2"/>